<dbReference type="AlphaFoldDB" id="A0A401YJ64"/>
<keyword evidence="3" id="KW-1185">Reference proteome</keyword>
<dbReference type="Gene3D" id="3.40.50.150">
    <property type="entry name" value="Vaccinia Virus protein VP39"/>
    <property type="match status" value="1"/>
</dbReference>
<reference evidence="2 3" key="1">
    <citation type="submission" date="2018-12" db="EMBL/GenBank/DDBJ databases">
        <title>Draft genome sequence of Embleya hyalina NBRC 13850T.</title>
        <authorList>
            <person name="Komaki H."/>
            <person name="Hosoyama A."/>
            <person name="Kimura A."/>
            <person name="Ichikawa N."/>
            <person name="Tamura T."/>
        </authorList>
    </citation>
    <scope>NUCLEOTIDE SEQUENCE [LARGE SCALE GENOMIC DNA]</scope>
    <source>
        <strain evidence="2 3">NBRC 13850</strain>
    </source>
</reference>
<dbReference type="GO" id="GO:0032259">
    <property type="term" value="P:methylation"/>
    <property type="evidence" value="ECO:0007669"/>
    <property type="project" value="UniProtKB-KW"/>
</dbReference>
<organism evidence="2 3">
    <name type="scientific">Embleya hyalina</name>
    <dbReference type="NCBI Taxonomy" id="516124"/>
    <lineage>
        <taxon>Bacteria</taxon>
        <taxon>Bacillati</taxon>
        <taxon>Actinomycetota</taxon>
        <taxon>Actinomycetes</taxon>
        <taxon>Kitasatosporales</taxon>
        <taxon>Streptomycetaceae</taxon>
        <taxon>Embleya</taxon>
    </lineage>
</organism>
<dbReference type="SUPFAM" id="SSF53335">
    <property type="entry name" value="S-adenosyl-L-methionine-dependent methyltransferases"/>
    <property type="match status" value="1"/>
</dbReference>
<dbReference type="InterPro" id="IPR050508">
    <property type="entry name" value="Methyltransf_Superfamily"/>
</dbReference>
<accession>A0A401YJ64</accession>
<proteinExistence type="predicted"/>
<evidence type="ECO:0000313" key="3">
    <source>
        <dbReference type="Proteomes" id="UP000286931"/>
    </source>
</evidence>
<dbReference type="Proteomes" id="UP000286931">
    <property type="component" value="Unassembled WGS sequence"/>
</dbReference>
<dbReference type="InterPro" id="IPR041698">
    <property type="entry name" value="Methyltransf_25"/>
</dbReference>
<dbReference type="PANTHER" id="PTHR42912">
    <property type="entry name" value="METHYLTRANSFERASE"/>
    <property type="match status" value="1"/>
</dbReference>
<keyword evidence="2" id="KW-0808">Transferase</keyword>
<gene>
    <name evidence="2" type="ORF">EHYA_02286</name>
</gene>
<name>A0A401YJ64_9ACTN</name>
<comment type="caution">
    <text evidence="2">The sequence shown here is derived from an EMBL/GenBank/DDBJ whole genome shotgun (WGS) entry which is preliminary data.</text>
</comment>
<dbReference type="InterPro" id="IPR029063">
    <property type="entry name" value="SAM-dependent_MTases_sf"/>
</dbReference>
<dbReference type="GO" id="GO:0008168">
    <property type="term" value="F:methyltransferase activity"/>
    <property type="evidence" value="ECO:0007669"/>
    <property type="project" value="UniProtKB-KW"/>
</dbReference>
<dbReference type="CDD" id="cd02440">
    <property type="entry name" value="AdoMet_MTases"/>
    <property type="match status" value="1"/>
</dbReference>
<dbReference type="Pfam" id="PF13649">
    <property type="entry name" value="Methyltransf_25"/>
    <property type="match status" value="1"/>
</dbReference>
<sequence length="218" mass="24187">MLTGMSTTSDHGRVRRSYDVVAQEYRVRIGDELAHKPLDRALLSALIEQSDPDAPMADVGCGPGHITGWLAERGARAVGIDLSPAMVAIAEREHPKAEFREGDFLRLPASDGEFGAAIAFYSIIHLDAGELRPAFVELHRVLRPGARLLLAFHLGVEVRHLAEWWGREVDVDFHYLEIEAVVEQLSAAGFTVEAQLERAHYPEEAQTRRGYLLARRSG</sequence>
<evidence type="ECO:0000313" key="2">
    <source>
        <dbReference type="EMBL" id="GCD94617.1"/>
    </source>
</evidence>
<dbReference type="EMBL" id="BIFH01000016">
    <property type="protein sequence ID" value="GCD94617.1"/>
    <property type="molecule type" value="Genomic_DNA"/>
</dbReference>
<protein>
    <submittedName>
        <fullName evidence="2">Methyltransferase</fullName>
    </submittedName>
</protein>
<evidence type="ECO:0000259" key="1">
    <source>
        <dbReference type="Pfam" id="PF13649"/>
    </source>
</evidence>
<feature type="domain" description="Methyltransferase" evidence="1">
    <location>
        <begin position="58"/>
        <end position="145"/>
    </location>
</feature>
<dbReference type="PANTHER" id="PTHR42912:SF80">
    <property type="entry name" value="METHYLTRANSFERASE DOMAIN-CONTAINING PROTEIN"/>
    <property type="match status" value="1"/>
</dbReference>
<keyword evidence="2" id="KW-0489">Methyltransferase</keyword>